<accession>A0AAE8FQN9</accession>
<dbReference type="SUPFAM" id="SSF116734">
    <property type="entry name" value="DNA methylase specificity domain"/>
    <property type="match status" value="1"/>
</dbReference>
<organism evidence="3 4">
    <name type="scientific">Clostridium perfringens</name>
    <dbReference type="NCBI Taxonomy" id="1502"/>
    <lineage>
        <taxon>Bacteria</taxon>
        <taxon>Bacillati</taxon>
        <taxon>Bacillota</taxon>
        <taxon>Clostridia</taxon>
        <taxon>Eubacteriales</taxon>
        <taxon>Clostridiaceae</taxon>
        <taxon>Clostridium</taxon>
    </lineage>
</organism>
<evidence type="ECO:0000313" key="3">
    <source>
        <dbReference type="EMBL" id="RQN22590.1"/>
    </source>
</evidence>
<dbReference type="EMBL" id="RQNR01000025">
    <property type="protein sequence ID" value="RQN22590.1"/>
    <property type="molecule type" value="Genomic_DNA"/>
</dbReference>
<evidence type="ECO:0000256" key="2">
    <source>
        <dbReference type="ARBA" id="ARBA00023125"/>
    </source>
</evidence>
<name>A0AAE8FQN9_CLOPF</name>
<keyword evidence="1" id="KW-0680">Restriction system</keyword>
<reference evidence="3 4" key="1">
    <citation type="submission" date="2018-11" db="EMBL/GenBank/DDBJ databases">
        <title>Draft genome sequences of potential pathogenic Clostridium perfringens from environmental surface water in the North West Province, South Africa.</title>
        <authorList>
            <person name="Fourie J.C.J."/>
            <person name="Sanko T.J."/>
            <person name="Bezuidenhout C."/>
            <person name="Mienie C."/>
            <person name="Adeleke R."/>
        </authorList>
    </citation>
    <scope>NUCLEOTIDE SEQUENCE [LARGE SCALE GENOMIC DNA]</scope>
    <source>
        <strain evidence="3 4">SC4-C13</strain>
    </source>
</reference>
<proteinExistence type="predicted"/>
<dbReference type="GO" id="GO:0009307">
    <property type="term" value="P:DNA restriction-modification system"/>
    <property type="evidence" value="ECO:0007669"/>
    <property type="project" value="UniProtKB-KW"/>
</dbReference>
<protein>
    <submittedName>
        <fullName evidence="3">Restriction endonuclease subunit S</fullName>
    </submittedName>
</protein>
<keyword evidence="3" id="KW-0378">Hydrolase</keyword>
<evidence type="ECO:0000313" key="4">
    <source>
        <dbReference type="Proteomes" id="UP000273641"/>
    </source>
</evidence>
<dbReference type="GO" id="GO:0003677">
    <property type="term" value="F:DNA binding"/>
    <property type="evidence" value="ECO:0007669"/>
    <property type="project" value="UniProtKB-KW"/>
</dbReference>
<dbReference type="AlphaFoldDB" id="A0AAE8FQN9"/>
<dbReference type="Proteomes" id="UP000273641">
    <property type="component" value="Unassembled WGS sequence"/>
</dbReference>
<dbReference type="InterPro" id="IPR044946">
    <property type="entry name" value="Restrct_endonuc_typeI_TRD_sf"/>
</dbReference>
<gene>
    <name evidence="3" type="ORF">EHZ11_15445</name>
</gene>
<dbReference type="Gene3D" id="3.90.220.20">
    <property type="entry name" value="DNA methylase specificity domains"/>
    <property type="match status" value="1"/>
</dbReference>
<sequence>MSRNVPKLRFKGFEDEWKKYELDDIAMISKSKYNPTKSNKTYKCIELEHIAQEDGRILGYVNSKEQNSIKNKFDSGDILFGKLRPYLKKYWISNFEGVCSSEIWVLKARKISNSFLY</sequence>
<feature type="non-terminal residue" evidence="3">
    <location>
        <position position="117"/>
    </location>
</feature>
<dbReference type="GO" id="GO:0004519">
    <property type="term" value="F:endonuclease activity"/>
    <property type="evidence" value="ECO:0007669"/>
    <property type="project" value="UniProtKB-KW"/>
</dbReference>
<comment type="caution">
    <text evidence="3">The sequence shown here is derived from an EMBL/GenBank/DDBJ whole genome shotgun (WGS) entry which is preliminary data.</text>
</comment>
<keyword evidence="3" id="KW-0255">Endonuclease</keyword>
<keyword evidence="3" id="KW-0540">Nuclease</keyword>
<evidence type="ECO:0000256" key="1">
    <source>
        <dbReference type="ARBA" id="ARBA00022747"/>
    </source>
</evidence>
<keyword evidence="2" id="KW-0238">DNA-binding</keyword>